<gene>
    <name evidence="1" type="ORF">PDIGIT_LOCUS12565</name>
</gene>
<dbReference type="EMBL" id="CAOQHR010000009">
    <property type="protein sequence ID" value="CAI6339406.1"/>
    <property type="molecule type" value="Genomic_DNA"/>
</dbReference>
<name>A0A9W4UNF8_9PLEO</name>
<organism evidence="1 2">
    <name type="scientific">Periconia digitata</name>
    <dbReference type="NCBI Taxonomy" id="1303443"/>
    <lineage>
        <taxon>Eukaryota</taxon>
        <taxon>Fungi</taxon>
        <taxon>Dikarya</taxon>
        <taxon>Ascomycota</taxon>
        <taxon>Pezizomycotina</taxon>
        <taxon>Dothideomycetes</taxon>
        <taxon>Pleosporomycetidae</taxon>
        <taxon>Pleosporales</taxon>
        <taxon>Massarineae</taxon>
        <taxon>Periconiaceae</taxon>
        <taxon>Periconia</taxon>
    </lineage>
</organism>
<accession>A0A9W4UNF8</accession>
<reference evidence="1" key="1">
    <citation type="submission" date="2023-01" db="EMBL/GenBank/DDBJ databases">
        <authorList>
            <person name="Van Ghelder C."/>
            <person name="Rancurel C."/>
        </authorList>
    </citation>
    <scope>NUCLEOTIDE SEQUENCE</scope>
    <source>
        <strain evidence="1">CNCM I-4278</strain>
    </source>
</reference>
<keyword evidence="2" id="KW-1185">Reference proteome</keyword>
<sequence>MSQDQAAYIAKADLFRRHKNDHILKLNEALENQVQEAITLRNCMMDQWKSQPTPGNARKLDIANTNLQHFRICNTPCQEPRELLTPRRYLRELMDNQLYYAHLEPDAQFKLWKKAYDNDKNITTNMMWVAKDAIDIPATMNSAGEVLRVYFATYAYLVSMAYNNKKDEILLTNVMREKGYPAHIVKLQTRQKFCDIVYPGLANCNAKYCGGTEGLDLLRVPVSPVIPVSASLRPPAKEVLRQGGISLPDWNIN</sequence>
<dbReference type="Proteomes" id="UP001152607">
    <property type="component" value="Unassembled WGS sequence"/>
</dbReference>
<comment type="caution">
    <text evidence="1">The sequence shown here is derived from an EMBL/GenBank/DDBJ whole genome shotgun (WGS) entry which is preliminary data.</text>
</comment>
<proteinExistence type="predicted"/>
<evidence type="ECO:0000313" key="2">
    <source>
        <dbReference type="Proteomes" id="UP001152607"/>
    </source>
</evidence>
<evidence type="ECO:0000313" key="1">
    <source>
        <dbReference type="EMBL" id="CAI6339406.1"/>
    </source>
</evidence>
<dbReference type="AlphaFoldDB" id="A0A9W4UNF8"/>
<protein>
    <submittedName>
        <fullName evidence="1">Uncharacterized protein</fullName>
    </submittedName>
</protein>